<dbReference type="PANTHER" id="PTHR34145">
    <property type="entry name" value="OS02G0105600 PROTEIN"/>
    <property type="match status" value="1"/>
</dbReference>
<dbReference type="OrthoDB" id="1294161at2759"/>
<sequence length="438" mass="49944">MDRTPELPIEILHQILSRLSTKTAARTSVLSKPWLKACSTNPHLSFDESYFQNFQGKFLRIVDNTLERYRHENLPISTFKLCISFSNQTDCDGLVDKWLDIVVEKGVSQVALLAKSRSRSVSERYTLPAYTIFAMESLQELELNHCKVLKLKPILFEDSKIKCRNLKSLSLHYVTLSESTLDSLISCCSPQIMMISLHYCFGFSGILASHLPNLLSLNILCCPIEEVHIVDAPKLLSFECVNKDKLEPAYYSSGVDIFLRSFNIDTCQNLRRVEFVKATMDDTILFQLIQKLPFTKELSLSYCKYLKIMKISSSTLEVCSISNCECLLQAIFDVPNLLSLAISGQYRLPSLSFECVSSQCRIFIDYHYLWDAESFINLRRSLVELNDYRVDLTTSNILFSSFSSKSLRASGISDHHPTPQVENLTSISRNLTVIFHLL</sequence>
<dbReference type="Proteomes" id="UP000790787">
    <property type="component" value="Chromosome 13"/>
</dbReference>
<evidence type="ECO:0000313" key="3">
    <source>
        <dbReference type="RefSeq" id="XP_016474088.1"/>
    </source>
</evidence>
<accession>A0A1S4AC23</accession>
<dbReference type="KEGG" id="nta:107795896"/>
<dbReference type="InterPro" id="IPR053772">
    <property type="entry name" value="At1g61320/At1g61330-like"/>
</dbReference>
<dbReference type="Pfam" id="PF00646">
    <property type="entry name" value="F-box"/>
    <property type="match status" value="1"/>
</dbReference>
<dbReference type="SUPFAM" id="SSF81383">
    <property type="entry name" value="F-box domain"/>
    <property type="match status" value="1"/>
</dbReference>
<dbReference type="InterPro" id="IPR055411">
    <property type="entry name" value="LRR_FXL15/At3g58940/PEG3-like"/>
</dbReference>
<dbReference type="Pfam" id="PF24758">
    <property type="entry name" value="LRR_At5g56370"/>
    <property type="match status" value="1"/>
</dbReference>
<evidence type="ECO:0000313" key="2">
    <source>
        <dbReference type="Proteomes" id="UP000790787"/>
    </source>
</evidence>
<dbReference type="AlphaFoldDB" id="A0A1S4AC23"/>
<dbReference type="RefSeq" id="XP_016474088.1">
    <property type="nucleotide sequence ID" value="XM_016618602.1"/>
</dbReference>
<organism evidence="2 3">
    <name type="scientific">Nicotiana tabacum</name>
    <name type="common">Common tobacco</name>
    <dbReference type="NCBI Taxonomy" id="4097"/>
    <lineage>
        <taxon>Eukaryota</taxon>
        <taxon>Viridiplantae</taxon>
        <taxon>Streptophyta</taxon>
        <taxon>Embryophyta</taxon>
        <taxon>Tracheophyta</taxon>
        <taxon>Spermatophyta</taxon>
        <taxon>Magnoliopsida</taxon>
        <taxon>eudicotyledons</taxon>
        <taxon>Gunneridae</taxon>
        <taxon>Pentapetalae</taxon>
        <taxon>asterids</taxon>
        <taxon>lamiids</taxon>
        <taxon>Solanales</taxon>
        <taxon>Solanaceae</taxon>
        <taxon>Nicotianoideae</taxon>
        <taxon>Nicotianeae</taxon>
        <taxon>Nicotiana</taxon>
    </lineage>
</organism>
<dbReference type="Gene3D" id="3.80.10.10">
    <property type="entry name" value="Ribonuclease Inhibitor"/>
    <property type="match status" value="1"/>
</dbReference>
<dbReference type="OMA" id="THEIHRI"/>
<feature type="domain" description="F-box" evidence="1">
    <location>
        <begin position="7"/>
        <end position="47"/>
    </location>
</feature>
<dbReference type="RefSeq" id="XP_016474088.1">
    <property type="nucleotide sequence ID" value="XM_016618602.2"/>
</dbReference>
<reference evidence="2" key="1">
    <citation type="journal article" date="2014" name="Nat. Commun.">
        <title>The tobacco genome sequence and its comparison with those of tomato and potato.</title>
        <authorList>
            <person name="Sierro N."/>
            <person name="Battey J.N."/>
            <person name="Ouadi S."/>
            <person name="Bakaher N."/>
            <person name="Bovet L."/>
            <person name="Willig A."/>
            <person name="Goepfert S."/>
            <person name="Peitsch M.C."/>
            <person name="Ivanov N.V."/>
        </authorList>
    </citation>
    <scope>NUCLEOTIDE SEQUENCE [LARGE SCALE GENOMIC DNA]</scope>
</reference>
<dbReference type="PaxDb" id="4097-A0A1S4AC23"/>
<gene>
    <name evidence="3" type="primary">LOC107795896</name>
</gene>
<proteinExistence type="predicted"/>
<name>A0A1S4AC23_TOBAC</name>
<dbReference type="SMART" id="SM00256">
    <property type="entry name" value="FBOX"/>
    <property type="match status" value="1"/>
</dbReference>
<dbReference type="SUPFAM" id="SSF52047">
    <property type="entry name" value="RNI-like"/>
    <property type="match status" value="1"/>
</dbReference>
<dbReference type="GeneID" id="107795896"/>
<dbReference type="InterPro" id="IPR001810">
    <property type="entry name" value="F-box_dom"/>
</dbReference>
<reference evidence="3" key="2">
    <citation type="submission" date="2025-08" db="UniProtKB">
        <authorList>
            <consortium name="RefSeq"/>
        </authorList>
    </citation>
    <scope>IDENTIFICATION</scope>
    <source>
        <tissue evidence="3">Leaf</tissue>
    </source>
</reference>
<keyword evidence="2" id="KW-1185">Reference proteome</keyword>
<dbReference type="InterPro" id="IPR032675">
    <property type="entry name" value="LRR_dom_sf"/>
</dbReference>
<dbReference type="InterPro" id="IPR036047">
    <property type="entry name" value="F-box-like_dom_sf"/>
</dbReference>
<evidence type="ECO:0000259" key="1">
    <source>
        <dbReference type="SMART" id="SM00256"/>
    </source>
</evidence>
<protein>
    <submittedName>
        <fullName evidence="3">F-box/FBD/LRR-repeat protein At1g13570-like</fullName>
    </submittedName>
    <submittedName>
        <fullName evidence="3">F-box/LRR-repeat protein At3g03360-like</fullName>
    </submittedName>
</protein>